<sequence>KQSLQTAHVDDVVSSHKEDDESEPSKQPGLFSALKDSILHAGETVQNTLTTIQTSFPSLSDDRTDKGDEETELSVKTVQESKDDDSSKQPSLLQNVQESLRDTASSAAETVKNLIWNATPE</sequence>
<name>A0A816GI46_9BILA</name>
<feature type="compositionally biased region" description="Basic and acidic residues" evidence="1">
    <location>
        <begin position="8"/>
        <end position="19"/>
    </location>
</feature>
<dbReference type="AlphaFoldDB" id="A0A816GI46"/>
<reference evidence="2" key="1">
    <citation type="submission" date="2021-02" db="EMBL/GenBank/DDBJ databases">
        <authorList>
            <person name="Nowell W R."/>
        </authorList>
    </citation>
    <scope>NUCLEOTIDE SEQUENCE</scope>
</reference>
<proteinExistence type="predicted"/>
<organism evidence="2 4">
    <name type="scientific">Didymodactylos carnosus</name>
    <dbReference type="NCBI Taxonomy" id="1234261"/>
    <lineage>
        <taxon>Eukaryota</taxon>
        <taxon>Metazoa</taxon>
        <taxon>Spiralia</taxon>
        <taxon>Gnathifera</taxon>
        <taxon>Rotifera</taxon>
        <taxon>Eurotatoria</taxon>
        <taxon>Bdelloidea</taxon>
        <taxon>Philodinida</taxon>
        <taxon>Philodinidae</taxon>
        <taxon>Didymodactylos</taxon>
    </lineage>
</organism>
<feature type="non-terminal residue" evidence="2">
    <location>
        <position position="1"/>
    </location>
</feature>
<comment type="caution">
    <text evidence="2">The sequence shown here is derived from an EMBL/GenBank/DDBJ whole genome shotgun (WGS) entry which is preliminary data.</text>
</comment>
<dbReference type="EMBL" id="CAJNOQ010062359">
    <property type="protein sequence ID" value="CAF1673704.1"/>
    <property type="molecule type" value="Genomic_DNA"/>
</dbReference>
<evidence type="ECO:0000313" key="4">
    <source>
        <dbReference type="Proteomes" id="UP000663829"/>
    </source>
</evidence>
<dbReference type="EMBL" id="CAJOBC010144193">
    <property type="protein sequence ID" value="CAF4655698.1"/>
    <property type="molecule type" value="Genomic_DNA"/>
</dbReference>
<feature type="compositionally biased region" description="Polar residues" evidence="1">
    <location>
        <begin position="88"/>
        <end position="108"/>
    </location>
</feature>
<evidence type="ECO:0000256" key="1">
    <source>
        <dbReference type="SAM" id="MobiDB-lite"/>
    </source>
</evidence>
<dbReference type="Proteomes" id="UP000681722">
    <property type="component" value="Unassembled WGS sequence"/>
</dbReference>
<feature type="region of interest" description="Disordered" evidence="1">
    <location>
        <begin position="1"/>
        <end position="30"/>
    </location>
</feature>
<protein>
    <submittedName>
        <fullName evidence="2">Uncharacterized protein</fullName>
    </submittedName>
</protein>
<feature type="region of interest" description="Disordered" evidence="1">
    <location>
        <begin position="52"/>
        <end position="121"/>
    </location>
</feature>
<evidence type="ECO:0000313" key="2">
    <source>
        <dbReference type="EMBL" id="CAF1673704.1"/>
    </source>
</evidence>
<feature type="non-terminal residue" evidence="2">
    <location>
        <position position="121"/>
    </location>
</feature>
<accession>A0A816GI46</accession>
<gene>
    <name evidence="2" type="ORF">GPM918_LOCUS46403</name>
    <name evidence="3" type="ORF">SRO942_LOCUS50519</name>
</gene>
<dbReference type="Proteomes" id="UP000663829">
    <property type="component" value="Unassembled WGS sequence"/>
</dbReference>
<evidence type="ECO:0000313" key="3">
    <source>
        <dbReference type="EMBL" id="CAF4655698.1"/>
    </source>
</evidence>
<keyword evidence="4" id="KW-1185">Reference proteome</keyword>